<accession>A0ABN3TQQ8</accession>
<comment type="caution">
    <text evidence="2">The sequence shown here is derived from an EMBL/GenBank/DDBJ whole genome shotgun (WGS) entry which is preliminary data.</text>
</comment>
<organism evidence="2 3">
    <name type="scientific">Streptomyces luteosporeus</name>
    <dbReference type="NCBI Taxonomy" id="173856"/>
    <lineage>
        <taxon>Bacteria</taxon>
        <taxon>Bacillati</taxon>
        <taxon>Actinomycetota</taxon>
        <taxon>Actinomycetes</taxon>
        <taxon>Kitasatosporales</taxon>
        <taxon>Streptomycetaceae</taxon>
        <taxon>Streptomyces</taxon>
    </lineage>
</organism>
<feature type="region of interest" description="Disordered" evidence="1">
    <location>
        <begin position="1"/>
        <end position="21"/>
    </location>
</feature>
<sequence>MAPPGAGARRGAGDDGGVHCSEVRTAVSARLDGEEPPPGVPGPVVGAHLEGCAPCREWQERARRLKVLAAGLDLG</sequence>
<dbReference type="EMBL" id="BAAASL010000005">
    <property type="protein sequence ID" value="GAA2712045.1"/>
    <property type="molecule type" value="Genomic_DNA"/>
</dbReference>
<evidence type="ECO:0008006" key="4">
    <source>
        <dbReference type="Google" id="ProtNLM"/>
    </source>
</evidence>
<name>A0ABN3TQQ8_9ACTN</name>
<keyword evidence="3" id="KW-1185">Reference proteome</keyword>
<proteinExistence type="predicted"/>
<gene>
    <name evidence="2" type="ORF">GCM10010315_14930</name>
</gene>
<evidence type="ECO:0000313" key="3">
    <source>
        <dbReference type="Proteomes" id="UP001500886"/>
    </source>
</evidence>
<protein>
    <recommendedName>
        <fullName evidence="4">Zinc-finger domain-containing protein</fullName>
    </recommendedName>
</protein>
<evidence type="ECO:0000256" key="1">
    <source>
        <dbReference type="SAM" id="MobiDB-lite"/>
    </source>
</evidence>
<reference evidence="2 3" key="1">
    <citation type="journal article" date="2019" name="Int. J. Syst. Evol. Microbiol.">
        <title>The Global Catalogue of Microorganisms (GCM) 10K type strain sequencing project: providing services to taxonomists for standard genome sequencing and annotation.</title>
        <authorList>
            <consortium name="The Broad Institute Genomics Platform"/>
            <consortium name="The Broad Institute Genome Sequencing Center for Infectious Disease"/>
            <person name="Wu L."/>
            <person name="Ma J."/>
        </authorList>
    </citation>
    <scope>NUCLEOTIDE SEQUENCE [LARGE SCALE GENOMIC DNA]</scope>
    <source>
        <strain evidence="2 3">JCM 4542</strain>
    </source>
</reference>
<dbReference type="Proteomes" id="UP001500886">
    <property type="component" value="Unassembled WGS sequence"/>
</dbReference>
<evidence type="ECO:0000313" key="2">
    <source>
        <dbReference type="EMBL" id="GAA2712045.1"/>
    </source>
</evidence>